<dbReference type="Gene3D" id="3.40.960.10">
    <property type="entry name" value="VSR Endonuclease"/>
    <property type="match status" value="1"/>
</dbReference>
<dbReference type="InterPro" id="IPR047216">
    <property type="entry name" value="Endonuclease_DUF559_bact"/>
</dbReference>
<organism evidence="2 3">
    <name type="scientific">Candidatus Devosia phytovorans</name>
    <dbReference type="NCBI Taxonomy" id="3121372"/>
    <lineage>
        <taxon>Bacteria</taxon>
        <taxon>Pseudomonadati</taxon>
        <taxon>Pseudomonadota</taxon>
        <taxon>Alphaproteobacteria</taxon>
        <taxon>Hyphomicrobiales</taxon>
        <taxon>Devosiaceae</taxon>
        <taxon>Devosia</taxon>
    </lineage>
</organism>
<proteinExistence type="predicted"/>
<reference evidence="2" key="1">
    <citation type="submission" date="2023-03" db="EMBL/GenBank/DDBJ databases">
        <title>Andean soil-derived lignocellulolytic bacterial consortium as a source of novel taxa and putative plastic-active enzymes.</title>
        <authorList>
            <person name="Diaz-Garcia L."/>
            <person name="Chuvochina M."/>
            <person name="Feuerriegel G."/>
            <person name="Bunk B."/>
            <person name="Sproer C."/>
            <person name="Streit W.R."/>
            <person name="Rodriguez L.M."/>
            <person name="Overmann J."/>
            <person name="Jimenez D.J."/>
        </authorList>
    </citation>
    <scope>NUCLEOTIDE SEQUENCE</scope>
    <source>
        <strain evidence="2">MAG 4196</strain>
    </source>
</reference>
<evidence type="ECO:0000259" key="1">
    <source>
        <dbReference type="Pfam" id="PF04480"/>
    </source>
</evidence>
<dbReference type="PANTHER" id="PTHR38590:SF1">
    <property type="entry name" value="BLL0828 PROTEIN"/>
    <property type="match status" value="1"/>
</dbReference>
<evidence type="ECO:0000313" key="3">
    <source>
        <dbReference type="Proteomes" id="UP001217476"/>
    </source>
</evidence>
<dbReference type="SUPFAM" id="SSF52980">
    <property type="entry name" value="Restriction endonuclease-like"/>
    <property type="match status" value="1"/>
</dbReference>
<dbReference type="Proteomes" id="UP001217476">
    <property type="component" value="Chromosome"/>
</dbReference>
<evidence type="ECO:0000313" key="2">
    <source>
        <dbReference type="EMBL" id="WEK05652.1"/>
    </source>
</evidence>
<name>A0AAJ5VWE4_9HYPH</name>
<dbReference type="Pfam" id="PF04480">
    <property type="entry name" value="DUF559"/>
    <property type="match status" value="1"/>
</dbReference>
<accession>A0AAJ5VWE4</accession>
<sequence length="125" mass="14541">MQNNPFAREMRSDPTPAEREFWTLLLPFRENGWHIRRQAPIGSFVVDFVCKRIGVIFEIDGETHYIDGAAEKDAARTAYLASRGYRVVRFTNDEVLRESDGVYWELMDLFGDPAEGWAVPENWQK</sequence>
<dbReference type="PANTHER" id="PTHR38590">
    <property type="entry name" value="BLL0828 PROTEIN"/>
    <property type="match status" value="1"/>
</dbReference>
<feature type="domain" description="DUF559" evidence="1">
    <location>
        <begin position="4"/>
        <end position="106"/>
    </location>
</feature>
<dbReference type="CDD" id="cd01038">
    <property type="entry name" value="Endonuclease_DUF559"/>
    <property type="match status" value="1"/>
</dbReference>
<protein>
    <submittedName>
        <fullName evidence="2">DUF559 domain-containing protein</fullName>
    </submittedName>
</protein>
<dbReference type="EMBL" id="CP119312">
    <property type="protein sequence ID" value="WEK05652.1"/>
    <property type="molecule type" value="Genomic_DNA"/>
</dbReference>
<dbReference type="AlphaFoldDB" id="A0AAJ5VWE4"/>
<gene>
    <name evidence="2" type="ORF">P0Y65_05195</name>
</gene>
<dbReference type="InterPro" id="IPR011335">
    <property type="entry name" value="Restrct_endonuc-II-like"/>
</dbReference>
<dbReference type="InterPro" id="IPR007569">
    <property type="entry name" value="DUF559"/>
</dbReference>